<protein>
    <submittedName>
        <fullName evidence="1">Uncharacterized protein</fullName>
    </submittedName>
</protein>
<dbReference type="Proteomes" id="UP001055439">
    <property type="component" value="Chromosome 6"/>
</dbReference>
<gene>
    <name evidence="1" type="ORF">MUK42_16752</name>
</gene>
<evidence type="ECO:0000313" key="1">
    <source>
        <dbReference type="EMBL" id="URE12974.1"/>
    </source>
</evidence>
<dbReference type="EMBL" id="CP097508">
    <property type="protein sequence ID" value="URE12974.1"/>
    <property type="molecule type" value="Genomic_DNA"/>
</dbReference>
<reference evidence="1" key="1">
    <citation type="submission" date="2022-05" db="EMBL/GenBank/DDBJ databases">
        <title>The Musa troglodytarum L. genome provides insights into the mechanism of non-climacteric behaviour and enrichment of carotenoids.</title>
        <authorList>
            <person name="Wang J."/>
        </authorList>
    </citation>
    <scope>NUCLEOTIDE SEQUENCE</scope>
    <source>
        <tissue evidence="1">Leaf</tissue>
    </source>
</reference>
<dbReference type="AlphaFoldDB" id="A0A9E7GCU9"/>
<evidence type="ECO:0000313" key="2">
    <source>
        <dbReference type="Proteomes" id="UP001055439"/>
    </source>
</evidence>
<name>A0A9E7GCU9_9LILI</name>
<keyword evidence="2" id="KW-1185">Reference proteome</keyword>
<proteinExistence type="predicted"/>
<sequence length="34" mass="3561">MGINTSFVQGQAYAMELGATVLFTVNKTPDGIVS</sequence>
<accession>A0A9E7GCU9</accession>
<organism evidence="1 2">
    <name type="scientific">Musa troglodytarum</name>
    <name type="common">fe'i banana</name>
    <dbReference type="NCBI Taxonomy" id="320322"/>
    <lineage>
        <taxon>Eukaryota</taxon>
        <taxon>Viridiplantae</taxon>
        <taxon>Streptophyta</taxon>
        <taxon>Embryophyta</taxon>
        <taxon>Tracheophyta</taxon>
        <taxon>Spermatophyta</taxon>
        <taxon>Magnoliopsida</taxon>
        <taxon>Liliopsida</taxon>
        <taxon>Zingiberales</taxon>
        <taxon>Musaceae</taxon>
        <taxon>Musa</taxon>
    </lineage>
</organism>